<dbReference type="OrthoDB" id="505641at2"/>
<dbReference type="SUPFAM" id="SSF52317">
    <property type="entry name" value="Class I glutamine amidotransferase-like"/>
    <property type="match status" value="1"/>
</dbReference>
<reference evidence="5 6" key="1">
    <citation type="submission" date="2018-05" db="EMBL/GenBank/DDBJ databases">
        <title>Complete Genome Sequence of Methylobacterium sp. 17Sr1-28.</title>
        <authorList>
            <person name="Srinivasan S."/>
        </authorList>
    </citation>
    <scope>NUCLEOTIDE SEQUENCE [LARGE SCALE GENOMIC DNA]</scope>
    <source>
        <strain evidence="5 6">17Sr1-28</strain>
    </source>
</reference>
<name>A0A2U8WUB4_9HYPH</name>
<dbReference type="KEGG" id="mtea:DK419_23980"/>
<keyword evidence="3" id="KW-0472">Membrane</keyword>
<evidence type="ECO:0000256" key="2">
    <source>
        <dbReference type="SAM" id="MobiDB-lite"/>
    </source>
</evidence>
<evidence type="ECO:0000256" key="3">
    <source>
        <dbReference type="SAM" id="Phobius"/>
    </source>
</evidence>
<dbReference type="Pfam" id="PF13205">
    <property type="entry name" value="Big_5"/>
    <property type="match status" value="1"/>
</dbReference>
<protein>
    <recommendedName>
        <fullName evidence="4">SbsA Ig-like domain-containing protein</fullName>
    </recommendedName>
</protein>
<feature type="domain" description="SbsA Ig-like" evidence="4">
    <location>
        <begin position="65"/>
        <end position="144"/>
    </location>
</feature>
<organism evidence="5 6">
    <name type="scientific">Methylobacterium terrae</name>
    <dbReference type="NCBI Taxonomy" id="2202827"/>
    <lineage>
        <taxon>Bacteria</taxon>
        <taxon>Pseudomonadati</taxon>
        <taxon>Pseudomonadota</taxon>
        <taxon>Alphaproteobacteria</taxon>
        <taxon>Hyphomicrobiales</taxon>
        <taxon>Methylobacteriaceae</taxon>
        <taxon>Methylobacterium</taxon>
    </lineage>
</organism>
<feature type="compositionally biased region" description="Basic and acidic residues" evidence="2">
    <location>
        <begin position="449"/>
        <end position="476"/>
    </location>
</feature>
<sequence length="781" mass="84347">MRPPAPSLAVVGCIGLLSIGHTKQRYKTRDAMRRITVRLLTAAILCLVVAASTRLLFDHLSPRDVALMPRDGATEVYPELPIAIEFSRAMMPETIGAAAIVLRDDAGTEVPAAIVSDVGGRSVRLTPRAPLRPGAAYRIAVGAASTPASTLGLTLRAPAEGRFTVAAAPVLPDEPEAPVLVAVGAKNPLGAYYAEILRAEGLNLFAVVAPQSLTPERLARASLVLMTEAPDGALAERLSDWVEAGGNLIAIRPEGAWLPLFGLAPAGEPLAERYLQADGEAPAARGIAREAMQIHGPASRYALEDATALARLSDGTEPLPWPAIALRRAGQGQAAAFAFDLATSVVRLRQGNPAFAGQERDGLPPRRPNDLFFPDYLDLSRVAIPQADEQQRLLANLIVTMSAGRLPLPRIWYLPEERRAAIILAGDDHATRHGTLNAYKRLVAESPADCRPEIRDRDPSGRDASGRDSSGRDSSGRDSSGPDSWDCPRATSYITPGTPLPAEQAQAYAALGFETAAHVDTGCRDVDGAALGLALSRQAGEVAARLGLPAQTTHRLHCIAWNGWADTAKIERAAGIRLDLGYYYWPGSWIRRRPGFMTGSGFPMRFADLDGRVLDIYQAASHLVNENGIEQRRGIEVMLDRALGPEQFFGAFGSHYDYSDGYFDHLVSAARERGVALISAAQMLRWLDRREATRFEALAWNGHDLTFRVRLDPGPERVTGMLPVSVVSHRLAAITRGGHRVPFRVETIKGLDYAMFDLESGPYAVLYDEKTSAMPLPARLR</sequence>
<feature type="transmembrane region" description="Helical" evidence="3">
    <location>
        <begin position="6"/>
        <end position="23"/>
    </location>
</feature>
<dbReference type="Gene3D" id="3.40.50.880">
    <property type="match status" value="1"/>
</dbReference>
<keyword evidence="3" id="KW-1133">Transmembrane helix</keyword>
<accession>A0A2U8WUB4</accession>
<keyword evidence="6" id="KW-1185">Reference proteome</keyword>
<dbReference type="AlphaFoldDB" id="A0A2U8WUB4"/>
<evidence type="ECO:0000313" key="6">
    <source>
        <dbReference type="Proteomes" id="UP000245444"/>
    </source>
</evidence>
<dbReference type="Proteomes" id="UP000245444">
    <property type="component" value="Chromosome"/>
</dbReference>
<keyword evidence="1" id="KW-0732">Signal</keyword>
<feature type="region of interest" description="Disordered" evidence="2">
    <location>
        <begin position="449"/>
        <end position="492"/>
    </location>
</feature>
<proteinExistence type="predicted"/>
<dbReference type="EMBL" id="CP029553">
    <property type="protein sequence ID" value="AWN49040.1"/>
    <property type="molecule type" value="Genomic_DNA"/>
</dbReference>
<evidence type="ECO:0000256" key="1">
    <source>
        <dbReference type="ARBA" id="ARBA00022729"/>
    </source>
</evidence>
<keyword evidence="3" id="KW-0812">Transmembrane</keyword>
<evidence type="ECO:0000259" key="4">
    <source>
        <dbReference type="Pfam" id="PF13205"/>
    </source>
</evidence>
<dbReference type="RefSeq" id="WP_109961321.1">
    <property type="nucleotide sequence ID" value="NZ_CP029553.1"/>
</dbReference>
<evidence type="ECO:0000313" key="5">
    <source>
        <dbReference type="EMBL" id="AWN49040.1"/>
    </source>
</evidence>
<dbReference type="InterPro" id="IPR029062">
    <property type="entry name" value="Class_I_gatase-like"/>
</dbReference>
<gene>
    <name evidence="5" type="ORF">DK419_23980</name>
</gene>
<feature type="transmembrane region" description="Helical" evidence="3">
    <location>
        <begin position="35"/>
        <end position="57"/>
    </location>
</feature>
<dbReference type="InterPro" id="IPR032812">
    <property type="entry name" value="SbsA_Ig"/>
</dbReference>